<dbReference type="RefSeq" id="WP_003643017.1">
    <property type="nucleotide sequence ID" value="NZ_AP018405.1"/>
</dbReference>
<evidence type="ECO:0000313" key="2">
    <source>
        <dbReference type="EMBL" id="KZV01961.1"/>
    </source>
</evidence>
<dbReference type="Gene3D" id="1.10.3620.10">
    <property type="entry name" value="YdcF like domain"/>
    <property type="match status" value="1"/>
</dbReference>
<reference evidence="3 5" key="2">
    <citation type="submission" date="2016-08" db="EMBL/GenBank/DDBJ databases">
        <title>Genome sequencing of Lactobacillus plantarum JSA22, isolated from fermented soybean paste.</title>
        <authorList>
            <person name="Choi H.S."/>
        </authorList>
    </citation>
    <scope>NUCLEOTIDE SEQUENCE [LARGE SCALE GENOMIC DNA]</scope>
    <source>
        <strain evidence="3 5">JSA22</strain>
    </source>
</reference>
<reference evidence="2 4" key="1">
    <citation type="submission" date="2016-03" db="EMBL/GenBank/DDBJ databases">
        <title>Comparative genomics of 54 Lactobacillus plantarum strains reveals genomic uncoupling from niche constraints.</title>
        <authorList>
            <person name="Martino M.E."/>
        </authorList>
    </citation>
    <scope>NUCLEOTIDE SEQUENCE [LARGE SCALE GENOMIC DNA]</scope>
    <source>
        <strain evidence="2 4">NAB2</strain>
    </source>
</reference>
<dbReference type="InterPro" id="IPR014729">
    <property type="entry name" value="Rossmann-like_a/b/a_fold"/>
</dbReference>
<dbReference type="Gene3D" id="3.40.50.620">
    <property type="entry name" value="HUPs"/>
    <property type="match status" value="1"/>
</dbReference>
<dbReference type="CDD" id="cd06259">
    <property type="entry name" value="YdcF-like"/>
    <property type="match status" value="1"/>
</dbReference>
<evidence type="ECO:0000313" key="3">
    <source>
        <dbReference type="EMBL" id="ODO63045.1"/>
    </source>
</evidence>
<sequence>MDELTAFNQCLAWLTHTTALPEHLDGLVLCGNSLPATATAAGQLAQDYQLPLLIIAGGIGHATKYLRQNLNLPKSQASEAELMATLVRKTGYQGSIRLDKTSTNTGSNATHARALAPTDWRHVLLVQDPLLARRTTLTFSANWPNANFIRYAPATLQLNRLQPMQFTPNTILAGWQPAYFTELLLGEFQRLVDTPNGYGPRGQGFIAHVDIPEKVLAAARYLQSQSLHRQR</sequence>
<proteinExistence type="predicted"/>
<dbReference type="AlphaFoldDB" id="A0A0L7Y2Z4"/>
<comment type="caution">
    <text evidence="3">The sequence shown here is derived from an EMBL/GenBank/DDBJ whole genome shotgun (WGS) entry which is preliminary data.</text>
</comment>
<accession>A0A0L7Y2Z4</accession>
<dbReference type="EMBL" id="LUXO01000033">
    <property type="protein sequence ID" value="KZV01961.1"/>
    <property type="molecule type" value="Genomic_DNA"/>
</dbReference>
<dbReference type="PANTHER" id="PTHR30336:SF20">
    <property type="entry name" value="DUF218 DOMAIN-CONTAINING PROTEIN"/>
    <property type="match status" value="1"/>
</dbReference>
<organism evidence="3 5">
    <name type="scientific">Lactiplantibacillus plantarum</name>
    <name type="common">Lactobacillus plantarum</name>
    <dbReference type="NCBI Taxonomy" id="1590"/>
    <lineage>
        <taxon>Bacteria</taxon>
        <taxon>Bacillati</taxon>
        <taxon>Bacillota</taxon>
        <taxon>Bacilli</taxon>
        <taxon>Lactobacillales</taxon>
        <taxon>Lactobacillaceae</taxon>
        <taxon>Lactiplantibacillus</taxon>
    </lineage>
</organism>
<protein>
    <submittedName>
        <fullName evidence="2">Protein ydcF</fullName>
    </submittedName>
</protein>
<dbReference type="PATRIC" id="fig|1590.142.peg.3035"/>
<dbReference type="Proteomes" id="UP000094892">
    <property type="component" value="Unassembled WGS sequence"/>
</dbReference>
<dbReference type="GO" id="GO:0005886">
    <property type="term" value="C:plasma membrane"/>
    <property type="evidence" value="ECO:0007669"/>
    <property type="project" value="TreeGrafter"/>
</dbReference>
<dbReference type="Proteomes" id="UP000076872">
    <property type="component" value="Unassembled WGS sequence"/>
</dbReference>
<dbReference type="Pfam" id="PF02698">
    <property type="entry name" value="DUF218"/>
    <property type="match status" value="1"/>
</dbReference>
<dbReference type="InterPro" id="IPR003848">
    <property type="entry name" value="DUF218"/>
</dbReference>
<evidence type="ECO:0000313" key="5">
    <source>
        <dbReference type="Proteomes" id="UP000094892"/>
    </source>
</evidence>
<name>A0A0L7Y2Z4_LACPN</name>
<evidence type="ECO:0000259" key="1">
    <source>
        <dbReference type="Pfam" id="PF02698"/>
    </source>
</evidence>
<evidence type="ECO:0000313" key="4">
    <source>
        <dbReference type="Proteomes" id="UP000076872"/>
    </source>
</evidence>
<dbReference type="PANTHER" id="PTHR30336">
    <property type="entry name" value="INNER MEMBRANE PROTEIN, PROBABLE PERMEASE"/>
    <property type="match status" value="1"/>
</dbReference>
<gene>
    <name evidence="3" type="ORF">LPJSA22_03067</name>
    <name evidence="2" type="ORF">NAB2_2581</name>
</gene>
<dbReference type="InterPro" id="IPR051599">
    <property type="entry name" value="Cell_Envelope_Assoc"/>
</dbReference>
<dbReference type="EMBL" id="MCOL01000001">
    <property type="protein sequence ID" value="ODO63045.1"/>
    <property type="molecule type" value="Genomic_DNA"/>
</dbReference>
<feature type="domain" description="DUF218" evidence="1">
    <location>
        <begin position="28"/>
        <end position="147"/>
    </location>
</feature>